<dbReference type="GO" id="GO:0031167">
    <property type="term" value="P:rRNA methylation"/>
    <property type="evidence" value="ECO:0007669"/>
    <property type="project" value="InterPro"/>
</dbReference>
<keyword evidence="1 3" id="KW-0489">Methyltransferase</keyword>
<reference evidence="3 4" key="1">
    <citation type="submission" date="2017-07" db="EMBL/GenBank/DDBJ databases">
        <title>Tetzosporium hominis gen.nov. sp.nov.</title>
        <authorList>
            <person name="Tetz G."/>
            <person name="Tetz V."/>
        </authorList>
    </citation>
    <scope>NUCLEOTIDE SEQUENCE [LARGE SCALE GENOMIC DNA]</scope>
    <source>
        <strain evidence="3 4">VT-49</strain>
    </source>
</reference>
<dbReference type="InterPro" id="IPR029063">
    <property type="entry name" value="SAM-dependent_MTases_sf"/>
</dbReference>
<keyword evidence="4" id="KW-1185">Reference proteome</keyword>
<protein>
    <submittedName>
        <fullName evidence="3">16S rRNA (Guanine(966)-N(2))-methyltransferase RsmD</fullName>
    </submittedName>
</protein>
<sequence length="186" mass="20413">MRIVAGTRKSIPLKAVPGETTRPTTDKVKESLFNILGPYLDGESVLDLFAGSGGLGLEALSRGAEHCVFVEKQGKALQVIKENIEKTRFTDQSTVLKADAKQALERLAMEQSTFDLVFLDPPYNKLDLYKLADTLFTNGLVKPNGIVVCEHAKEAEIESLIPSGVCYRKETYGSLSISFFEPKGDK</sequence>
<dbReference type="EMBL" id="NOKQ01000134">
    <property type="protein sequence ID" value="OZS79186.1"/>
    <property type="molecule type" value="Genomic_DNA"/>
</dbReference>
<dbReference type="NCBIfam" id="TIGR00095">
    <property type="entry name" value="16S rRNA (guanine(966)-N(2))-methyltransferase RsmD"/>
    <property type="match status" value="1"/>
</dbReference>
<dbReference type="PIRSF" id="PIRSF004553">
    <property type="entry name" value="CHP00095"/>
    <property type="match status" value="1"/>
</dbReference>
<dbReference type="Proteomes" id="UP000217065">
    <property type="component" value="Unassembled WGS sequence"/>
</dbReference>
<dbReference type="SUPFAM" id="SSF53335">
    <property type="entry name" value="S-adenosyl-L-methionine-dependent methyltransferases"/>
    <property type="match status" value="1"/>
</dbReference>
<dbReference type="InterPro" id="IPR002052">
    <property type="entry name" value="DNA_methylase_N6_adenine_CS"/>
</dbReference>
<evidence type="ECO:0000256" key="1">
    <source>
        <dbReference type="ARBA" id="ARBA00022603"/>
    </source>
</evidence>
<dbReference type="PANTHER" id="PTHR43542">
    <property type="entry name" value="METHYLTRANSFERASE"/>
    <property type="match status" value="1"/>
</dbReference>
<evidence type="ECO:0000313" key="3">
    <source>
        <dbReference type="EMBL" id="OZS79186.1"/>
    </source>
</evidence>
<comment type="caution">
    <text evidence="3">The sequence shown here is derived from an EMBL/GenBank/DDBJ whole genome shotgun (WGS) entry which is preliminary data.</text>
</comment>
<dbReference type="PROSITE" id="PS00092">
    <property type="entry name" value="N6_MTASE"/>
    <property type="match status" value="1"/>
</dbReference>
<dbReference type="OrthoDB" id="9803017at2"/>
<name>A0A264W6G9_9BACL</name>
<gene>
    <name evidence="3" type="primary">rsmD</name>
    <name evidence="3" type="ORF">CF394_01855</name>
</gene>
<evidence type="ECO:0000256" key="2">
    <source>
        <dbReference type="ARBA" id="ARBA00022679"/>
    </source>
</evidence>
<keyword evidence="2 3" id="KW-0808">Transferase</keyword>
<proteinExistence type="predicted"/>
<dbReference type="CDD" id="cd02440">
    <property type="entry name" value="AdoMet_MTases"/>
    <property type="match status" value="1"/>
</dbReference>
<dbReference type="InterPro" id="IPR004398">
    <property type="entry name" value="RNA_MeTrfase_RsmD"/>
</dbReference>
<organism evidence="3 4">
    <name type="scientific">Tetzosporium hominis</name>
    <dbReference type="NCBI Taxonomy" id="2020506"/>
    <lineage>
        <taxon>Bacteria</taxon>
        <taxon>Bacillati</taxon>
        <taxon>Bacillota</taxon>
        <taxon>Bacilli</taxon>
        <taxon>Bacillales</taxon>
        <taxon>Caryophanaceae</taxon>
        <taxon>Tetzosporium</taxon>
    </lineage>
</organism>
<dbReference type="RefSeq" id="WP_094941565.1">
    <property type="nucleotide sequence ID" value="NZ_NOKQ01000134.1"/>
</dbReference>
<dbReference type="AlphaFoldDB" id="A0A264W6G9"/>
<dbReference type="Gene3D" id="3.40.50.150">
    <property type="entry name" value="Vaccinia Virus protein VP39"/>
    <property type="match status" value="1"/>
</dbReference>
<accession>A0A264W6G9</accession>
<dbReference type="PANTHER" id="PTHR43542:SF1">
    <property type="entry name" value="METHYLTRANSFERASE"/>
    <property type="match status" value="1"/>
</dbReference>
<dbReference type="GO" id="GO:0008168">
    <property type="term" value="F:methyltransferase activity"/>
    <property type="evidence" value="ECO:0007669"/>
    <property type="project" value="UniProtKB-KW"/>
</dbReference>
<dbReference type="GO" id="GO:0003676">
    <property type="term" value="F:nucleic acid binding"/>
    <property type="evidence" value="ECO:0007669"/>
    <property type="project" value="InterPro"/>
</dbReference>
<dbReference type="Pfam" id="PF03602">
    <property type="entry name" value="Cons_hypoth95"/>
    <property type="match status" value="1"/>
</dbReference>
<evidence type="ECO:0000313" key="4">
    <source>
        <dbReference type="Proteomes" id="UP000217065"/>
    </source>
</evidence>